<name>A0A1Y4L331_9FIRM</name>
<evidence type="ECO:0000313" key="3">
    <source>
        <dbReference type="Proteomes" id="UP000195897"/>
    </source>
</evidence>
<dbReference type="Proteomes" id="UP000195897">
    <property type="component" value="Unassembled WGS sequence"/>
</dbReference>
<sequence length="330" mass="37051">MQLTMQNDDGTYDITNMVQSMTLSGDLDSCCRTLEFYTIASPNDPNLPYVFIPVGGVLDLYEQDQHIFHGLVEEKSKATDDTAMRVTAFDFGLFLKENEATYRFDGETADAITTTVCTRFGVPIWSLAAPGVPIRRRFNSQPIYKIIDTAYTLSSEQTGKKYVQRFRGAALQIVERKETADILVRPGLNLKRAEYGQSAEGMVNHVAIIDEDGKTVDLVQDLDAVHQYGMRHREVRQEKDRDAKSEAEALLKDNALQNTCSVTILGDARLMTGDTIMLQEPYTGQFGVFWVDGDTHTWSKGTYETKLTLSYQAEMREGDAGEEEEEDDDG</sequence>
<dbReference type="RefSeq" id="WP_087374694.1">
    <property type="nucleotide sequence ID" value="NZ_NFKK01000025.1"/>
</dbReference>
<gene>
    <name evidence="2" type="ORF">B5F17_13595</name>
</gene>
<proteinExistence type="predicted"/>
<dbReference type="InterPro" id="IPR056937">
    <property type="entry name" value="YqbQ/XkdQ"/>
</dbReference>
<dbReference type="SUPFAM" id="SSF69279">
    <property type="entry name" value="Phage tail proteins"/>
    <property type="match status" value="1"/>
</dbReference>
<reference evidence="3" key="1">
    <citation type="submission" date="2017-04" db="EMBL/GenBank/DDBJ databases">
        <title>Function of individual gut microbiota members based on whole genome sequencing of pure cultures obtained from chicken caecum.</title>
        <authorList>
            <person name="Medvecky M."/>
            <person name="Cejkova D."/>
            <person name="Polansky O."/>
            <person name="Karasova D."/>
            <person name="Kubasova T."/>
            <person name="Cizek A."/>
            <person name="Rychlik I."/>
        </authorList>
    </citation>
    <scope>NUCLEOTIDE SEQUENCE [LARGE SCALE GENOMIC DNA]</scope>
    <source>
        <strain evidence="3">An180</strain>
    </source>
</reference>
<dbReference type="Pfam" id="PF24032">
    <property type="entry name" value="YQBQ"/>
    <property type="match status" value="1"/>
</dbReference>
<feature type="domain" description="YqbQ/XkdQ" evidence="1">
    <location>
        <begin position="22"/>
        <end position="309"/>
    </location>
</feature>
<protein>
    <recommendedName>
        <fullName evidence="1">YqbQ/XkdQ domain-containing protein</fullName>
    </recommendedName>
</protein>
<dbReference type="EMBL" id="NFKK01000025">
    <property type="protein sequence ID" value="OUP51086.1"/>
    <property type="molecule type" value="Genomic_DNA"/>
</dbReference>
<dbReference type="AlphaFoldDB" id="A0A1Y4L331"/>
<evidence type="ECO:0000313" key="2">
    <source>
        <dbReference type="EMBL" id="OUP51086.1"/>
    </source>
</evidence>
<evidence type="ECO:0000259" key="1">
    <source>
        <dbReference type="Pfam" id="PF24032"/>
    </source>
</evidence>
<accession>A0A1Y4L331</accession>
<comment type="caution">
    <text evidence="2">The sequence shown here is derived from an EMBL/GenBank/DDBJ whole genome shotgun (WGS) entry which is preliminary data.</text>
</comment>
<organism evidence="2 3">
    <name type="scientific">Butyricicoccus pullicaecorum</name>
    <dbReference type="NCBI Taxonomy" id="501571"/>
    <lineage>
        <taxon>Bacteria</taxon>
        <taxon>Bacillati</taxon>
        <taxon>Bacillota</taxon>
        <taxon>Clostridia</taxon>
        <taxon>Eubacteriales</taxon>
        <taxon>Butyricicoccaceae</taxon>
        <taxon>Butyricicoccus</taxon>
    </lineage>
</organism>